<dbReference type="Pfam" id="PF20469">
    <property type="entry name" value="OLD-like_TOPRIM"/>
    <property type="match status" value="1"/>
</dbReference>
<dbReference type="InterPro" id="IPR034139">
    <property type="entry name" value="TOPRIM_OLD"/>
</dbReference>
<dbReference type="CDD" id="cd01026">
    <property type="entry name" value="TOPRIM_OLD"/>
    <property type="match status" value="1"/>
</dbReference>
<dbReference type="Proteomes" id="UP000298049">
    <property type="component" value="Chromosome"/>
</dbReference>
<dbReference type="InterPro" id="IPR051396">
    <property type="entry name" value="Bact_Antivir_Def_Nuclease"/>
</dbReference>
<accession>A0A4V1D964</accession>
<evidence type="ECO:0000313" key="3">
    <source>
        <dbReference type="EMBL" id="QCF27600.1"/>
    </source>
</evidence>
<gene>
    <name evidence="3" type="ORF">soil367_17655</name>
</gene>
<dbReference type="AlphaFoldDB" id="A0A4V1D964"/>
<evidence type="ECO:0000313" key="4">
    <source>
        <dbReference type="Proteomes" id="UP000298049"/>
    </source>
</evidence>
<feature type="domain" description="Endonuclease GajA/Old nuclease/RecF-like AAA" evidence="1">
    <location>
        <begin position="31"/>
        <end position="108"/>
    </location>
</feature>
<name>A0A4V1D964_9ALTE</name>
<proteinExistence type="predicted"/>
<dbReference type="EMBL" id="CP031093">
    <property type="protein sequence ID" value="QCF27600.1"/>
    <property type="molecule type" value="Genomic_DNA"/>
</dbReference>
<dbReference type="KEGG" id="hmi:soil367_17655"/>
<reference evidence="3 4" key="1">
    <citation type="submission" date="2018-07" db="EMBL/GenBank/DDBJ databases">
        <title>Marsedoiliclastica nanhaica gen. nov. sp. nov., a novel marine hydrocarbonoclastic bacterium isolated from an in-situ enriched hydrocarbon-degrading consortium in deep-sea sediment.</title>
        <authorList>
            <person name="Dong C."/>
            <person name="Ma T."/>
            <person name="Liu R."/>
            <person name="Shao Z."/>
        </authorList>
    </citation>
    <scope>NUCLEOTIDE SEQUENCE [LARGE SCALE GENOMIC DNA]</scope>
    <source>
        <strain evidence="4">soil36-7</strain>
    </source>
</reference>
<dbReference type="InterPro" id="IPR041685">
    <property type="entry name" value="AAA_GajA/Old/RecF-like"/>
</dbReference>
<dbReference type="Pfam" id="PF13175">
    <property type="entry name" value="AAA_15"/>
    <property type="match status" value="2"/>
</dbReference>
<dbReference type="PANTHER" id="PTHR43581:SF4">
    <property type="entry name" value="ATP_GTP PHOSPHATASE"/>
    <property type="match status" value="1"/>
</dbReference>
<dbReference type="SUPFAM" id="SSF52540">
    <property type="entry name" value="P-loop containing nucleoside triphosphate hydrolases"/>
    <property type="match status" value="1"/>
</dbReference>
<evidence type="ECO:0000259" key="1">
    <source>
        <dbReference type="Pfam" id="PF13175"/>
    </source>
</evidence>
<sequence length="579" mass="64539">MSLHSTEEHRLGSAFQAWAGFERGVSIKAVEVTIHNFRSICDATISLADYGILVGVNNAGKTTVIDAIRAFYGKGVKFEKSRDFPYKGAEDAEAWVEIEFRPSAEELVTLKDEYRSGNQTFRVRNYLCSDQKDKEGKERSGPYAYLDGTLSDERFYGFKNVGQGKFGEIIYIPAVSKIDEHTKLTGPSALRELVNSVLSKVMAQSGAYQTLSESFAQFEGAIKTEATTDGHSLQSIETDISKELKDWGAGFKFNIKPVGIDDIIKGLVNHEILDESLDRTQPISAYGQGFQRSVIYTLIRVAAKYSAKIKLPKKKEFAPELTWILFEEPEAFLHPTQVSSLNSDLRALAESSVSQVLLSTHNPQFATHSIRDITAICRLQRESCRTKSYQISNQELDAVLAVNQHDAQSWAASGMQIDADDLLIDMEAVKYALWLDQKRSAAFFSEKVLLVEGPTESALLSYMFDQGLLPICKDVFILDTIGKYNIHRFMRLFHAFGIRHYVLYDSDDGRHAPVDATIQKASNPFTGGIDTFPKDLESYIGIAPAARSHRKPQHVMLQVATSDVDLTPLASKISILISQ</sequence>
<feature type="domain" description="OLD protein-like TOPRIM" evidence="2">
    <location>
        <begin position="443"/>
        <end position="507"/>
    </location>
</feature>
<keyword evidence="4" id="KW-1185">Reference proteome</keyword>
<dbReference type="Gene3D" id="3.40.50.300">
    <property type="entry name" value="P-loop containing nucleotide triphosphate hydrolases"/>
    <property type="match status" value="1"/>
</dbReference>
<dbReference type="OrthoDB" id="3322489at2"/>
<dbReference type="RefSeq" id="WP_136550312.1">
    <property type="nucleotide sequence ID" value="NZ_CP031093.1"/>
</dbReference>
<protein>
    <submittedName>
        <fullName evidence="3">DUF2813 domain-containing protein</fullName>
    </submittedName>
</protein>
<dbReference type="PANTHER" id="PTHR43581">
    <property type="entry name" value="ATP/GTP PHOSPHATASE"/>
    <property type="match status" value="1"/>
</dbReference>
<evidence type="ECO:0000259" key="2">
    <source>
        <dbReference type="Pfam" id="PF20469"/>
    </source>
</evidence>
<organism evidence="3 4">
    <name type="scientific">Hydrocarboniclastica marina</name>
    <dbReference type="NCBI Taxonomy" id="2259620"/>
    <lineage>
        <taxon>Bacteria</taxon>
        <taxon>Pseudomonadati</taxon>
        <taxon>Pseudomonadota</taxon>
        <taxon>Gammaproteobacteria</taxon>
        <taxon>Alteromonadales</taxon>
        <taxon>Alteromonadaceae</taxon>
        <taxon>Hydrocarboniclastica</taxon>
    </lineage>
</organism>
<feature type="domain" description="Endonuclease GajA/Old nuclease/RecF-like AAA" evidence="1">
    <location>
        <begin position="160"/>
        <end position="366"/>
    </location>
</feature>
<dbReference type="InterPro" id="IPR027417">
    <property type="entry name" value="P-loop_NTPase"/>
</dbReference>